<evidence type="ECO:0008006" key="3">
    <source>
        <dbReference type="Google" id="ProtNLM"/>
    </source>
</evidence>
<dbReference type="Proteomes" id="UP000319976">
    <property type="component" value="Chromosome"/>
</dbReference>
<proteinExistence type="predicted"/>
<dbReference type="OrthoDB" id="289014at2"/>
<dbReference type="PROSITE" id="PS51257">
    <property type="entry name" value="PROKAR_LIPOPROTEIN"/>
    <property type="match status" value="1"/>
</dbReference>
<reference evidence="1 2" key="1">
    <citation type="submission" date="2019-02" db="EMBL/GenBank/DDBJ databases">
        <title>Deep-cultivation of Planctomycetes and their phenomic and genomic characterization uncovers novel biology.</title>
        <authorList>
            <person name="Wiegand S."/>
            <person name="Jogler M."/>
            <person name="Boedeker C."/>
            <person name="Pinto D."/>
            <person name="Vollmers J."/>
            <person name="Rivas-Marin E."/>
            <person name="Kohn T."/>
            <person name="Peeters S.H."/>
            <person name="Heuer A."/>
            <person name="Rast P."/>
            <person name="Oberbeckmann S."/>
            <person name="Bunk B."/>
            <person name="Jeske O."/>
            <person name="Meyerdierks A."/>
            <person name="Storesund J.E."/>
            <person name="Kallscheuer N."/>
            <person name="Luecker S."/>
            <person name="Lage O.M."/>
            <person name="Pohl T."/>
            <person name="Merkel B.J."/>
            <person name="Hornburger P."/>
            <person name="Mueller R.-W."/>
            <person name="Bruemmer F."/>
            <person name="Labrenz M."/>
            <person name="Spormann A.M."/>
            <person name="Op den Camp H."/>
            <person name="Overmann J."/>
            <person name="Amann R."/>
            <person name="Jetten M.S.M."/>
            <person name="Mascher T."/>
            <person name="Medema M.H."/>
            <person name="Devos D.P."/>
            <person name="Kaster A.-K."/>
            <person name="Ovreas L."/>
            <person name="Rohde M."/>
            <person name="Galperin M.Y."/>
            <person name="Jogler C."/>
        </authorList>
    </citation>
    <scope>NUCLEOTIDE SEQUENCE [LARGE SCALE GENOMIC DNA]</scope>
    <source>
        <strain evidence="1 2">V22</strain>
    </source>
</reference>
<organism evidence="1 2">
    <name type="scientific">Calycomorphotria hydatis</name>
    <dbReference type="NCBI Taxonomy" id="2528027"/>
    <lineage>
        <taxon>Bacteria</taxon>
        <taxon>Pseudomonadati</taxon>
        <taxon>Planctomycetota</taxon>
        <taxon>Planctomycetia</taxon>
        <taxon>Planctomycetales</taxon>
        <taxon>Planctomycetaceae</taxon>
        <taxon>Calycomorphotria</taxon>
    </lineage>
</organism>
<evidence type="ECO:0000313" key="1">
    <source>
        <dbReference type="EMBL" id="QDT67023.1"/>
    </source>
</evidence>
<name>A0A517TF71_9PLAN</name>
<dbReference type="KEGG" id="chya:V22_42950"/>
<gene>
    <name evidence="1" type="ORF">V22_42950</name>
</gene>
<dbReference type="EMBL" id="CP036316">
    <property type="protein sequence ID" value="QDT67023.1"/>
    <property type="molecule type" value="Genomic_DNA"/>
</dbReference>
<sequence>MNRFLTLLSLVCVLSILGCGQSDGPKLGEVDGIVTIDGKPTANLKVLFVPTTGGRTSQGTTNSEGYYQLYYSASKLGAIVGEHEVTISEIADNSDANYQPTVPKKYTDAVKKVTIEGGDNKIDLSYPQ</sequence>
<keyword evidence="2" id="KW-1185">Reference proteome</keyword>
<accession>A0A517TF71</accession>
<dbReference type="AlphaFoldDB" id="A0A517TF71"/>
<protein>
    <recommendedName>
        <fullName evidence="3">Carboxypeptidase regulatory-like domain-containing protein</fullName>
    </recommendedName>
</protein>
<evidence type="ECO:0000313" key="2">
    <source>
        <dbReference type="Proteomes" id="UP000319976"/>
    </source>
</evidence>
<dbReference type="RefSeq" id="WP_145266636.1">
    <property type="nucleotide sequence ID" value="NZ_CP036316.1"/>
</dbReference>